<evidence type="ECO:0000313" key="1">
    <source>
        <dbReference type="EMBL" id="KKM59251.1"/>
    </source>
</evidence>
<sequence length="67" mass="7422">MKVDKHDGLVATVRIARQEADFLINCVHAGLSMTPGIAGRTMGSHLLEELEVVSRPVKFFPMKDKKT</sequence>
<comment type="caution">
    <text evidence="1">The sequence shown here is derived from an EMBL/GenBank/DDBJ whole genome shotgun (WGS) entry which is preliminary data.</text>
</comment>
<protein>
    <submittedName>
        <fullName evidence="1">Uncharacterized protein</fullName>
    </submittedName>
</protein>
<dbReference type="AlphaFoldDB" id="A0A0F9LRY0"/>
<dbReference type="EMBL" id="LAZR01011801">
    <property type="protein sequence ID" value="KKM59251.1"/>
    <property type="molecule type" value="Genomic_DNA"/>
</dbReference>
<name>A0A0F9LRY0_9ZZZZ</name>
<gene>
    <name evidence="1" type="ORF">LCGC14_1548440</name>
</gene>
<accession>A0A0F9LRY0</accession>
<proteinExistence type="predicted"/>
<reference evidence="1" key="1">
    <citation type="journal article" date="2015" name="Nature">
        <title>Complex archaea that bridge the gap between prokaryotes and eukaryotes.</title>
        <authorList>
            <person name="Spang A."/>
            <person name="Saw J.H."/>
            <person name="Jorgensen S.L."/>
            <person name="Zaremba-Niedzwiedzka K."/>
            <person name="Martijn J."/>
            <person name="Lind A.E."/>
            <person name="van Eijk R."/>
            <person name="Schleper C."/>
            <person name="Guy L."/>
            <person name="Ettema T.J."/>
        </authorList>
    </citation>
    <scope>NUCLEOTIDE SEQUENCE</scope>
</reference>
<organism evidence="1">
    <name type="scientific">marine sediment metagenome</name>
    <dbReference type="NCBI Taxonomy" id="412755"/>
    <lineage>
        <taxon>unclassified sequences</taxon>
        <taxon>metagenomes</taxon>
        <taxon>ecological metagenomes</taxon>
    </lineage>
</organism>